<dbReference type="PROSITE" id="PS50850">
    <property type="entry name" value="MFS"/>
    <property type="match status" value="1"/>
</dbReference>
<gene>
    <name evidence="9" type="ORF">RU97_GL000808</name>
</gene>
<keyword evidence="6 7" id="KW-0472">Membrane</keyword>
<feature type="transmembrane region" description="Helical" evidence="7">
    <location>
        <begin position="294"/>
        <end position="312"/>
    </location>
</feature>
<feature type="transmembrane region" description="Helical" evidence="7">
    <location>
        <begin position="90"/>
        <end position="108"/>
    </location>
</feature>
<evidence type="ECO:0000256" key="1">
    <source>
        <dbReference type="ARBA" id="ARBA00004651"/>
    </source>
</evidence>
<comment type="subcellular location">
    <subcellularLocation>
        <location evidence="1">Cell membrane</location>
        <topology evidence="1">Multi-pass membrane protein</topology>
    </subcellularLocation>
</comment>
<proteinExistence type="inferred from homology"/>
<dbReference type="GO" id="GO:0022857">
    <property type="term" value="F:transmembrane transporter activity"/>
    <property type="evidence" value="ECO:0007669"/>
    <property type="project" value="InterPro"/>
</dbReference>
<feature type="transmembrane region" description="Helical" evidence="7">
    <location>
        <begin position="128"/>
        <end position="147"/>
    </location>
</feature>
<reference evidence="9 10" key="1">
    <citation type="submission" date="2014-12" db="EMBL/GenBank/DDBJ databases">
        <title>Draft genome sequences of 29 type strains of Enterococci.</title>
        <authorList>
            <person name="Zhong Z."/>
            <person name="Sun Z."/>
            <person name="Liu W."/>
            <person name="Zhang W."/>
            <person name="Zhang H."/>
        </authorList>
    </citation>
    <scope>NUCLEOTIDE SEQUENCE [LARGE SCALE GENOMIC DNA]</scope>
    <source>
        <strain evidence="9 10">DSM 17029</strain>
    </source>
</reference>
<feature type="transmembrane region" description="Helical" evidence="7">
    <location>
        <begin position="33"/>
        <end position="53"/>
    </location>
</feature>
<dbReference type="SUPFAM" id="SSF103473">
    <property type="entry name" value="MFS general substrate transporter"/>
    <property type="match status" value="1"/>
</dbReference>
<feature type="domain" description="Major facilitator superfamily (MFS) profile" evidence="8">
    <location>
        <begin position="4"/>
        <end position="381"/>
    </location>
</feature>
<dbReference type="GO" id="GO:0005886">
    <property type="term" value="C:plasma membrane"/>
    <property type="evidence" value="ECO:0007669"/>
    <property type="project" value="UniProtKB-SubCell"/>
</dbReference>
<evidence type="ECO:0000256" key="6">
    <source>
        <dbReference type="ARBA" id="ARBA00023136"/>
    </source>
</evidence>
<dbReference type="InterPro" id="IPR020846">
    <property type="entry name" value="MFS_dom"/>
</dbReference>
<evidence type="ECO:0000256" key="3">
    <source>
        <dbReference type="ARBA" id="ARBA00022448"/>
    </source>
</evidence>
<feature type="transmembrane region" description="Helical" evidence="7">
    <location>
        <begin position="153"/>
        <end position="172"/>
    </location>
</feature>
<sequence length="386" mass="42037">MNKLLIIIYFVFISLGLPDSVLGTAWPTMHQELHLVTSAAGLIAMVVSVCTILSSLQTIPLIERFGIGKLVLFSVLATAIGLLGYSTANYYWMLLLFAIPLGLGAGAIDTSVNDYVDLHYKAHHMNWLHAFWGIGATVGPIIMGILLSNSLSWRMGYLVLGIIQLLLVLLLTRSIPLWKKVHVPVAETGKRTTTLRQVITKPGVIFSLLAFIFYVGTEASIGLWGSTFLVNAKGIHVNTAAFITSTYYASITIGRLIAGFMTFRFGNRFILYVSETLLVIGVVLLMILPGQYSLVGFALTGLGSAAIFPTMLQETPRRFGTDVSTQVMSLQVGLAYVGTTCLPPLLGVISQYFGMAIFPYILGIFSFILFAATILLEKGVRQTHTS</sequence>
<dbReference type="PANTHER" id="PTHR23514:SF3">
    <property type="entry name" value="BYPASS OF STOP CODON PROTEIN 6"/>
    <property type="match status" value="1"/>
</dbReference>
<evidence type="ECO:0000256" key="4">
    <source>
        <dbReference type="ARBA" id="ARBA00022692"/>
    </source>
</evidence>
<dbReference type="InterPro" id="IPR011701">
    <property type="entry name" value="MFS"/>
</dbReference>
<dbReference type="RefSeq" id="WP_067389540.1">
    <property type="nucleotide sequence ID" value="NZ_JXKH01000002.1"/>
</dbReference>
<keyword evidence="3" id="KW-0813">Transport</keyword>
<dbReference type="Pfam" id="PF07690">
    <property type="entry name" value="MFS_1"/>
    <property type="match status" value="1"/>
</dbReference>
<name>A0A1L8RHJ7_9ENTE</name>
<dbReference type="Gene3D" id="1.20.1250.20">
    <property type="entry name" value="MFS general substrate transporter like domains"/>
    <property type="match status" value="2"/>
</dbReference>
<dbReference type="InterPro" id="IPR036259">
    <property type="entry name" value="MFS_trans_sf"/>
</dbReference>
<evidence type="ECO:0000256" key="7">
    <source>
        <dbReference type="SAM" id="Phobius"/>
    </source>
</evidence>
<dbReference type="AlphaFoldDB" id="A0A1L8RHJ7"/>
<comment type="similarity">
    <text evidence="2">Belongs to the major facilitator superfamily.</text>
</comment>
<dbReference type="InterPro" id="IPR051788">
    <property type="entry name" value="MFS_Transporter"/>
</dbReference>
<feature type="transmembrane region" description="Helical" evidence="7">
    <location>
        <begin position="333"/>
        <end position="351"/>
    </location>
</feature>
<feature type="transmembrane region" description="Helical" evidence="7">
    <location>
        <begin position="198"/>
        <end position="215"/>
    </location>
</feature>
<feature type="transmembrane region" description="Helical" evidence="7">
    <location>
        <begin position="235"/>
        <end position="257"/>
    </location>
</feature>
<accession>A0A1L8RHJ7</accession>
<feature type="transmembrane region" description="Helical" evidence="7">
    <location>
        <begin position="65"/>
        <end position="84"/>
    </location>
</feature>
<evidence type="ECO:0000256" key="5">
    <source>
        <dbReference type="ARBA" id="ARBA00022989"/>
    </source>
</evidence>
<evidence type="ECO:0000313" key="9">
    <source>
        <dbReference type="EMBL" id="OJG19237.1"/>
    </source>
</evidence>
<dbReference type="EMBL" id="JXKH01000002">
    <property type="protein sequence ID" value="OJG19237.1"/>
    <property type="molecule type" value="Genomic_DNA"/>
</dbReference>
<feature type="transmembrane region" description="Helical" evidence="7">
    <location>
        <begin position="269"/>
        <end position="288"/>
    </location>
</feature>
<dbReference type="STRING" id="214095.RU97_GL000808"/>
<evidence type="ECO:0000259" key="8">
    <source>
        <dbReference type="PROSITE" id="PS50850"/>
    </source>
</evidence>
<evidence type="ECO:0000256" key="2">
    <source>
        <dbReference type="ARBA" id="ARBA00008335"/>
    </source>
</evidence>
<feature type="transmembrane region" description="Helical" evidence="7">
    <location>
        <begin position="357"/>
        <end position="376"/>
    </location>
</feature>
<evidence type="ECO:0000313" key="10">
    <source>
        <dbReference type="Proteomes" id="UP000181884"/>
    </source>
</evidence>
<keyword evidence="4 7" id="KW-0812">Transmembrane</keyword>
<comment type="caution">
    <text evidence="9">The sequence shown here is derived from an EMBL/GenBank/DDBJ whole genome shotgun (WGS) entry which is preliminary data.</text>
</comment>
<keyword evidence="5 7" id="KW-1133">Transmembrane helix</keyword>
<protein>
    <recommendedName>
        <fullName evidence="8">Major facilitator superfamily (MFS) profile domain-containing protein</fullName>
    </recommendedName>
</protein>
<organism evidence="9 10">
    <name type="scientific">Enterococcus canis</name>
    <dbReference type="NCBI Taxonomy" id="214095"/>
    <lineage>
        <taxon>Bacteria</taxon>
        <taxon>Bacillati</taxon>
        <taxon>Bacillota</taxon>
        <taxon>Bacilli</taxon>
        <taxon>Lactobacillales</taxon>
        <taxon>Enterococcaceae</taxon>
        <taxon>Enterococcus</taxon>
    </lineage>
</organism>
<keyword evidence="10" id="KW-1185">Reference proteome</keyword>
<dbReference type="Proteomes" id="UP000181884">
    <property type="component" value="Unassembled WGS sequence"/>
</dbReference>
<dbReference type="PANTHER" id="PTHR23514">
    <property type="entry name" value="BYPASS OF STOP CODON PROTEIN 6"/>
    <property type="match status" value="1"/>
</dbReference>